<protein>
    <recommendedName>
        <fullName evidence="2">Agglutinin C-terminal domain-containing protein</fullName>
    </recommendedName>
</protein>
<feature type="compositionally biased region" description="Basic and acidic residues" evidence="1">
    <location>
        <begin position="78"/>
        <end position="91"/>
    </location>
</feature>
<dbReference type="SUPFAM" id="SSF54001">
    <property type="entry name" value="Cysteine proteinases"/>
    <property type="match status" value="1"/>
</dbReference>
<evidence type="ECO:0000259" key="2">
    <source>
        <dbReference type="Pfam" id="PF18021"/>
    </source>
</evidence>
<evidence type="ECO:0000313" key="3">
    <source>
        <dbReference type="EMBL" id="KAG7291065.1"/>
    </source>
</evidence>
<dbReference type="InterPro" id="IPR038765">
    <property type="entry name" value="Papain-like_cys_pep_sf"/>
</dbReference>
<reference evidence="3" key="1">
    <citation type="submission" date="2023-02" db="EMBL/GenBank/DDBJ databases">
        <authorList>
            <person name="Palmer J.M."/>
        </authorList>
    </citation>
    <scope>NUCLEOTIDE SEQUENCE</scope>
    <source>
        <strain evidence="3">FW57</strain>
    </source>
</reference>
<dbReference type="Proteomes" id="UP001197093">
    <property type="component" value="Unassembled WGS sequence"/>
</dbReference>
<accession>A0AAD4F1N3</accession>
<feature type="region of interest" description="Disordered" evidence="1">
    <location>
        <begin position="69"/>
        <end position="95"/>
    </location>
</feature>
<sequence length="293" mass="34118">MSHKGIEVKPEYIYRIRNRASPHLLLELQDGSSENNTQAWCWSERNDTRSFFNQLWLLSKVFVTDVQKDQQQTSGSKEAQEAGKRYRDQPEPGHAGVQDYEAWTLQNVWTGKHSTIVWGWGPSIGNENQIWDFEQWSYTSRELLSNVGMKMPLKEDANVVKYTYPADPKYLILPYELYRAIWSRAIEDKYEYTETLFDCDDFAFVFKAAVASFGYKWLSAANVGPVALLAGIVYGSREDPETHKRIAHAYNWSMGPNAAGEKYWPFTENPWYFEPRTGGWDLSTEYEIYFVIF</sequence>
<dbReference type="EMBL" id="JAHCVI010000001">
    <property type="protein sequence ID" value="KAG7291065.1"/>
    <property type="molecule type" value="Genomic_DNA"/>
</dbReference>
<keyword evidence="4" id="KW-1185">Reference proteome</keyword>
<feature type="domain" description="Agglutinin C-terminal" evidence="2">
    <location>
        <begin position="170"/>
        <end position="255"/>
    </location>
</feature>
<dbReference type="Pfam" id="PF18021">
    <property type="entry name" value="Agglutinin_C"/>
    <property type="match status" value="1"/>
</dbReference>
<dbReference type="Gene3D" id="2.80.10.50">
    <property type="match status" value="1"/>
</dbReference>
<name>A0AAD4F1N3_9PEZI</name>
<evidence type="ECO:0000313" key="4">
    <source>
        <dbReference type="Proteomes" id="UP001197093"/>
    </source>
</evidence>
<dbReference type="AlphaFoldDB" id="A0AAD4F1N3"/>
<comment type="caution">
    <text evidence="3">The sequence shown here is derived from an EMBL/GenBank/DDBJ whole genome shotgun (WGS) entry which is preliminary data.</text>
</comment>
<gene>
    <name evidence="3" type="ORF">NEMBOFW57_001075</name>
</gene>
<organism evidence="3 4">
    <name type="scientific">Staphylotrichum longicolle</name>
    <dbReference type="NCBI Taxonomy" id="669026"/>
    <lineage>
        <taxon>Eukaryota</taxon>
        <taxon>Fungi</taxon>
        <taxon>Dikarya</taxon>
        <taxon>Ascomycota</taxon>
        <taxon>Pezizomycotina</taxon>
        <taxon>Sordariomycetes</taxon>
        <taxon>Sordariomycetidae</taxon>
        <taxon>Sordariales</taxon>
        <taxon>Chaetomiaceae</taxon>
        <taxon>Staphylotrichum</taxon>
    </lineage>
</organism>
<evidence type="ECO:0000256" key="1">
    <source>
        <dbReference type="SAM" id="MobiDB-lite"/>
    </source>
</evidence>
<proteinExistence type="predicted"/>
<dbReference type="Gene3D" id="3.30.460.70">
    <property type="match status" value="1"/>
</dbReference>
<dbReference type="InterPro" id="IPR040600">
    <property type="entry name" value="Agglutinin_C"/>
</dbReference>